<organism evidence="1 2">
    <name type="scientific">Cytospora leucostoma</name>
    <dbReference type="NCBI Taxonomy" id="1230097"/>
    <lineage>
        <taxon>Eukaryota</taxon>
        <taxon>Fungi</taxon>
        <taxon>Dikarya</taxon>
        <taxon>Ascomycota</taxon>
        <taxon>Pezizomycotina</taxon>
        <taxon>Sordariomycetes</taxon>
        <taxon>Sordariomycetidae</taxon>
        <taxon>Diaporthales</taxon>
        <taxon>Cytosporaceae</taxon>
        <taxon>Cytospora</taxon>
    </lineage>
</organism>
<reference evidence="1 2" key="1">
    <citation type="submission" date="2015-09" db="EMBL/GenBank/DDBJ databases">
        <title>Host preference determinants of Valsa canker pathogens revealed by comparative genomics.</title>
        <authorList>
            <person name="Yin Z."/>
            <person name="Huang L."/>
        </authorList>
    </citation>
    <scope>NUCLEOTIDE SEQUENCE [LARGE SCALE GENOMIC DNA]</scope>
    <source>
        <strain evidence="1 2">SXYLt</strain>
    </source>
</reference>
<evidence type="ECO:0000313" key="2">
    <source>
        <dbReference type="Proteomes" id="UP000285146"/>
    </source>
</evidence>
<evidence type="ECO:0000313" key="1">
    <source>
        <dbReference type="EMBL" id="ROW16729.1"/>
    </source>
</evidence>
<sequence>MPHINLSTLEAQKLSEGNGATQSMTTMTPKRSLITAMFPEMHVLGDSKDPENVLRYMVKYLRSMIEKTPDFDRSIVICSARSIVQSTTDLAEITLGAIKLAAYQQQAFVKATVEPIRAQPRSAKFKWRLH</sequence>
<dbReference type="AlphaFoldDB" id="A0A423XJZ5"/>
<name>A0A423XJZ5_9PEZI</name>
<dbReference type="Proteomes" id="UP000285146">
    <property type="component" value="Unassembled WGS sequence"/>
</dbReference>
<proteinExistence type="predicted"/>
<dbReference type="EMBL" id="LKEB01000004">
    <property type="protein sequence ID" value="ROW16729.1"/>
    <property type="molecule type" value="Genomic_DNA"/>
</dbReference>
<keyword evidence="2" id="KW-1185">Reference proteome</keyword>
<dbReference type="InParanoid" id="A0A423XJZ5"/>
<gene>
    <name evidence="1" type="ORF">VPNG_01458</name>
</gene>
<accession>A0A423XJZ5</accession>
<comment type="caution">
    <text evidence="1">The sequence shown here is derived from an EMBL/GenBank/DDBJ whole genome shotgun (WGS) entry which is preliminary data.</text>
</comment>
<dbReference type="STRING" id="1230097.A0A423XJZ5"/>
<protein>
    <submittedName>
        <fullName evidence="1">Uncharacterized protein</fullName>
    </submittedName>
</protein>